<dbReference type="InterPro" id="IPR011251">
    <property type="entry name" value="Luciferase-like_dom"/>
</dbReference>
<dbReference type="Pfam" id="PF00296">
    <property type="entry name" value="Bac_luciferase"/>
    <property type="match status" value="1"/>
</dbReference>
<gene>
    <name evidence="2" type="ORF">AFM11_30815</name>
</gene>
<name>A0A132PDF8_9MYCO</name>
<dbReference type="PATRIC" id="fig|59750.3.peg.4064"/>
<comment type="caution">
    <text evidence="2">The sequence shown here is derived from an EMBL/GenBank/DDBJ whole genome shotgun (WGS) entry which is preliminary data.</text>
</comment>
<dbReference type="RefSeq" id="WP_067857144.1">
    <property type="nucleotide sequence ID" value="NZ_LGTW01000028.1"/>
</dbReference>
<dbReference type="PANTHER" id="PTHR43244">
    <property type="match status" value="1"/>
</dbReference>
<evidence type="ECO:0000313" key="2">
    <source>
        <dbReference type="EMBL" id="KWX20346.1"/>
    </source>
</evidence>
<sequence length="345" mass="37796">MGDGTASGLKIDRGVPSDLGRVPEVAAALERQGYDGCWTGELSHDPFLPLLLAAEHTRRLEIGTSIAVAFARSPMTVANLGWDLQAYSQGRFILGLGSQIQPHIEKRFSMPWSHPVRRMREYILALLAIWDCWHDGTPLRFAGEFYTHTLMTPMFTPETNPYGVPKVFVAAVGEAMTEMCGEVADGLLAHAFTTRRYLDEVTIPALERGIKNAGRARDDVAVSCPVFVVTGEDESQMRVAAVPVRKQIAFYASTPAYRKVLELHGWGELQTELHRLSKAGEWDVMGTLIDDDVLEAFAVVAPVDTLAAALHRRCAGAIDRVLPSFPAAVPQSTVTAVLQELRSCP</sequence>
<dbReference type="InterPro" id="IPR019919">
    <property type="entry name" value="Lucif-like_OxRdtase_MSMEG_2256"/>
</dbReference>
<dbReference type="Gene3D" id="3.20.20.30">
    <property type="entry name" value="Luciferase-like domain"/>
    <property type="match status" value="1"/>
</dbReference>
<dbReference type="SUPFAM" id="SSF51679">
    <property type="entry name" value="Bacterial luciferase-like"/>
    <property type="match status" value="1"/>
</dbReference>
<dbReference type="CDD" id="cd01097">
    <property type="entry name" value="Tetrahydromethanopterin_reductase"/>
    <property type="match status" value="1"/>
</dbReference>
<dbReference type="EMBL" id="LGTW01000028">
    <property type="protein sequence ID" value="KWX20346.1"/>
    <property type="molecule type" value="Genomic_DNA"/>
</dbReference>
<dbReference type="PANTHER" id="PTHR43244:SF2">
    <property type="entry name" value="CONSERVED HYPOTHETICAL ALANINE AND PROLINE-RICH PROTEIN"/>
    <property type="match status" value="1"/>
</dbReference>
<dbReference type="NCBIfam" id="TIGR03617">
    <property type="entry name" value="F420_MSMEG_2256"/>
    <property type="match status" value="1"/>
</dbReference>
<dbReference type="GO" id="GO:0016705">
    <property type="term" value="F:oxidoreductase activity, acting on paired donors, with incorporation or reduction of molecular oxygen"/>
    <property type="evidence" value="ECO:0007669"/>
    <property type="project" value="InterPro"/>
</dbReference>
<organism evidence="2 3">
    <name type="scientific">Mycolicibacterium wolinskyi</name>
    <dbReference type="NCBI Taxonomy" id="59750"/>
    <lineage>
        <taxon>Bacteria</taxon>
        <taxon>Bacillati</taxon>
        <taxon>Actinomycetota</taxon>
        <taxon>Actinomycetes</taxon>
        <taxon>Mycobacteriales</taxon>
        <taxon>Mycobacteriaceae</taxon>
        <taxon>Mycolicibacterium</taxon>
    </lineage>
</organism>
<keyword evidence="3" id="KW-1185">Reference proteome</keyword>
<dbReference type="InterPro" id="IPR050564">
    <property type="entry name" value="F420-G6PD/mer"/>
</dbReference>
<dbReference type="AlphaFoldDB" id="A0A132PDF8"/>
<protein>
    <submittedName>
        <fullName evidence="2">F420-dependent oxidoreductase</fullName>
    </submittedName>
</protein>
<accession>A0A132PDF8</accession>
<reference evidence="2 3" key="1">
    <citation type="submission" date="2015-07" db="EMBL/GenBank/DDBJ databases">
        <title>A draft genome sequence of Mycobacterium wolinskyi.</title>
        <authorList>
            <person name="de Man T.J."/>
            <person name="Perry K.A."/>
            <person name="Coulliette A.D."/>
            <person name="Jensen B."/>
            <person name="Toney N.C."/>
            <person name="Limbago B.M."/>
            <person name="Noble-Wang J."/>
        </authorList>
    </citation>
    <scope>NUCLEOTIDE SEQUENCE [LARGE SCALE GENOMIC DNA]</scope>
    <source>
        <strain evidence="2 3">CDC_01</strain>
    </source>
</reference>
<feature type="domain" description="Luciferase-like" evidence="1">
    <location>
        <begin position="15"/>
        <end position="312"/>
    </location>
</feature>
<proteinExistence type="predicted"/>
<evidence type="ECO:0000313" key="3">
    <source>
        <dbReference type="Proteomes" id="UP000070612"/>
    </source>
</evidence>
<dbReference type="Proteomes" id="UP000070612">
    <property type="component" value="Unassembled WGS sequence"/>
</dbReference>
<evidence type="ECO:0000259" key="1">
    <source>
        <dbReference type="Pfam" id="PF00296"/>
    </source>
</evidence>
<dbReference type="InterPro" id="IPR036661">
    <property type="entry name" value="Luciferase-like_sf"/>
</dbReference>